<dbReference type="EMBL" id="CP053418">
    <property type="protein sequence ID" value="QJW85907.1"/>
    <property type="molecule type" value="Genomic_DNA"/>
</dbReference>
<sequence length="99" mass="11649">MVQILLPLRDNDGRPLPRALFAQVREELVERFGGLTAYTRAPANGVWEEGGEKQRDDIVVYEVMDDALDREWWSTYRERPEQRFAQEEIVVRAQAMERL</sequence>
<evidence type="ECO:0008006" key="3">
    <source>
        <dbReference type="Google" id="ProtNLM"/>
    </source>
</evidence>
<dbReference type="Proteomes" id="UP000500826">
    <property type="component" value="Chromosome"/>
</dbReference>
<reference evidence="1 2" key="1">
    <citation type="submission" date="2020-05" db="EMBL/GenBank/DDBJ databases">
        <title>Ramlibacter rhizophilus sp. nov., isolated from rhizosphere soil of national flower Mugunghwa from South Korea.</title>
        <authorList>
            <person name="Zheng-Fei Y."/>
            <person name="Huan T."/>
        </authorList>
    </citation>
    <scope>NUCLEOTIDE SEQUENCE [LARGE SCALE GENOMIC DNA]</scope>
    <source>
        <strain evidence="1 2">H242</strain>
    </source>
</reference>
<keyword evidence="2" id="KW-1185">Reference proteome</keyword>
<evidence type="ECO:0000313" key="1">
    <source>
        <dbReference type="EMBL" id="QJW85907.1"/>
    </source>
</evidence>
<gene>
    <name evidence="1" type="ORF">HK414_23275</name>
</gene>
<name>A0ABX6P8T0_9BURK</name>
<protein>
    <recommendedName>
        <fullName evidence="3">DUF1330 domain-containing protein</fullName>
    </recommendedName>
</protein>
<evidence type="ECO:0000313" key="2">
    <source>
        <dbReference type="Proteomes" id="UP000500826"/>
    </source>
</evidence>
<organism evidence="1 2">
    <name type="scientific">Ramlibacter terrae</name>
    <dbReference type="NCBI Taxonomy" id="2732511"/>
    <lineage>
        <taxon>Bacteria</taxon>
        <taxon>Pseudomonadati</taxon>
        <taxon>Pseudomonadota</taxon>
        <taxon>Betaproteobacteria</taxon>
        <taxon>Burkholderiales</taxon>
        <taxon>Comamonadaceae</taxon>
        <taxon>Ramlibacter</taxon>
    </lineage>
</organism>
<accession>A0ABX6P8T0</accession>
<proteinExistence type="predicted"/>